<protein>
    <submittedName>
        <fullName evidence="1">Uncharacterized protein</fullName>
    </submittedName>
</protein>
<name>A0ABD7MUS8_CORUL</name>
<sequence length="35" mass="3930">MASRAELSCEGQRELMFQVISPSYGEDVDVENDSH</sequence>
<accession>A0ABD7MUS8</accession>
<evidence type="ECO:0000313" key="2">
    <source>
        <dbReference type="Proteomes" id="UP000248741"/>
    </source>
</evidence>
<proteinExistence type="predicted"/>
<dbReference type="AlphaFoldDB" id="A0ABD7MUS8"/>
<dbReference type="EMBL" id="LS483400">
    <property type="protein sequence ID" value="SQG52828.1"/>
    <property type="molecule type" value="Genomic_DNA"/>
</dbReference>
<dbReference type="Proteomes" id="UP000248741">
    <property type="component" value="Chromosome 1"/>
</dbReference>
<reference evidence="1 2" key="1">
    <citation type="submission" date="2018-06" db="EMBL/GenBank/DDBJ databases">
        <authorList>
            <consortium name="Pathogen Informatics"/>
            <person name="Doyle S."/>
        </authorList>
    </citation>
    <scope>NUCLEOTIDE SEQUENCE [LARGE SCALE GENOMIC DNA]</scope>
    <source>
        <strain evidence="1 2">NCTC7908</strain>
    </source>
</reference>
<evidence type="ECO:0000313" key="1">
    <source>
        <dbReference type="EMBL" id="SQG52828.1"/>
    </source>
</evidence>
<organism evidence="1 2">
    <name type="scientific">Corynebacterium ulcerans</name>
    <dbReference type="NCBI Taxonomy" id="65058"/>
    <lineage>
        <taxon>Bacteria</taxon>
        <taxon>Bacillati</taxon>
        <taxon>Actinomycetota</taxon>
        <taxon>Actinomycetes</taxon>
        <taxon>Mycobacteriales</taxon>
        <taxon>Corynebacteriaceae</taxon>
        <taxon>Corynebacterium</taxon>
    </lineage>
</organism>
<gene>
    <name evidence="1" type="ORF">NCTC7908_01940</name>
</gene>